<comment type="function">
    <text evidence="1">Involved in transcription antitermination. Required for transcription of ribosomal RNA (rRNA) genes. Binds specifically to the boxA antiterminator sequence of the ribosomal RNA (rrn) operons.</text>
</comment>
<dbReference type="GO" id="GO:0003723">
    <property type="term" value="F:RNA binding"/>
    <property type="evidence" value="ECO:0007669"/>
    <property type="project" value="UniProtKB-UniRule"/>
</dbReference>
<dbReference type="HAMAP" id="MF_00073">
    <property type="entry name" value="NusB"/>
    <property type="match status" value="1"/>
</dbReference>
<evidence type="ECO:0000256" key="2">
    <source>
        <dbReference type="SAM" id="MobiDB-lite"/>
    </source>
</evidence>
<dbReference type="PANTHER" id="PTHR11078">
    <property type="entry name" value="N UTILIZATION SUBSTANCE PROTEIN B-RELATED"/>
    <property type="match status" value="1"/>
</dbReference>
<evidence type="ECO:0000259" key="3">
    <source>
        <dbReference type="Pfam" id="PF01029"/>
    </source>
</evidence>
<comment type="similarity">
    <text evidence="1">Belongs to the NusB family.</text>
</comment>
<keyword evidence="1" id="KW-0889">Transcription antitermination</keyword>
<dbReference type="RefSeq" id="WP_218286136.1">
    <property type="nucleotide sequence ID" value="NZ_CP076448.1"/>
</dbReference>
<dbReference type="GO" id="GO:0006353">
    <property type="term" value="P:DNA-templated transcription termination"/>
    <property type="evidence" value="ECO:0007669"/>
    <property type="project" value="UniProtKB-UniRule"/>
</dbReference>
<feature type="domain" description="NusB/RsmB/TIM44" evidence="3">
    <location>
        <begin position="26"/>
        <end position="169"/>
    </location>
</feature>
<evidence type="ECO:0000256" key="1">
    <source>
        <dbReference type="HAMAP-Rule" id="MF_00073"/>
    </source>
</evidence>
<keyword evidence="1" id="KW-0804">Transcription</keyword>
<dbReference type="InterPro" id="IPR006027">
    <property type="entry name" value="NusB_RsmB_TIM44"/>
</dbReference>
<evidence type="ECO:0000313" key="5">
    <source>
        <dbReference type="Proteomes" id="UP000694001"/>
    </source>
</evidence>
<dbReference type="GO" id="GO:0005829">
    <property type="term" value="C:cytosol"/>
    <property type="evidence" value="ECO:0007669"/>
    <property type="project" value="TreeGrafter"/>
</dbReference>
<dbReference type="GO" id="GO:0031564">
    <property type="term" value="P:transcription antitermination"/>
    <property type="evidence" value="ECO:0007669"/>
    <property type="project" value="UniProtKB-KW"/>
</dbReference>
<organism evidence="4 5">
    <name type="scientific">Elioraea tepida</name>
    <dbReference type="NCBI Taxonomy" id="2843330"/>
    <lineage>
        <taxon>Bacteria</taxon>
        <taxon>Pseudomonadati</taxon>
        <taxon>Pseudomonadota</taxon>
        <taxon>Alphaproteobacteria</taxon>
        <taxon>Acetobacterales</taxon>
        <taxon>Elioraeaceae</taxon>
        <taxon>Elioraea</taxon>
    </lineage>
</organism>
<sequence length="181" mass="19080">MNAEAKTARRAKGRGGKSPPARPRTAARLAAVQALYQAEQAQAPAEAVLDEFVRHRIGAVAGRPLSPGALEDGAAPGADVTLLARILRGWAGNAETLDRVVSAALAEDWPLARLDPVLRALLRAAAAELYDPDGAPARAVINEYLDVAHGFFGGEEPRFANGVLDRIARTLRADEFAPESG</sequence>
<dbReference type="Proteomes" id="UP000694001">
    <property type="component" value="Chromosome"/>
</dbReference>
<dbReference type="NCBIfam" id="TIGR01951">
    <property type="entry name" value="nusB"/>
    <property type="match status" value="1"/>
</dbReference>
<name>A0A975U2J9_9PROT</name>
<dbReference type="AlphaFoldDB" id="A0A975U2J9"/>
<keyword evidence="1" id="KW-0805">Transcription regulation</keyword>
<accession>A0A975U2J9</accession>
<dbReference type="InterPro" id="IPR011605">
    <property type="entry name" value="NusB_fam"/>
</dbReference>
<dbReference type="EMBL" id="CP076448">
    <property type="protein sequence ID" value="QXM25080.1"/>
    <property type="molecule type" value="Genomic_DNA"/>
</dbReference>
<evidence type="ECO:0000313" key="4">
    <source>
        <dbReference type="EMBL" id="QXM25080.1"/>
    </source>
</evidence>
<protein>
    <recommendedName>
        <fullName evidence="1">Transcription antitermination protein NusB</fullName>
    </recommendedName>
    <alternativeName>
        <fullName evidence="1">Antitermination factor NusB</fullName>
    </alternativeName>
</protein>
<reference evidence="4" key="1">
    <citation type="submission" date="2021-06" db="EMBL/GenBank/DDBJ databases">
        <title>Elioraea tepida, sp. nov., a moderately thermophilic aerobic anoxygenic phototrophic bacterium isolated from an alkaline siliceous hot spring mat community in Yellowstone National Park, WY, USA.</title>
        <authorList>
            <person name="Saini M.K."/>
            <person name="Yoshida S."/>
            <person name="Sebastian A."/>
            <person name="Hirose S."/>
            <person name="Hara E."/>
            <person name="Tamaki H."/>
            <person name="Soulier N.T."/>
            <person name="Albert I."/>
            <person name="Hanada S."/>
            <person name="Bryant D.A."/>
            <person name="Tank M."/>
        </authorList>
    </citation>
    <scope>NUCLEOTIDE SEQUENCE</scope>
    <source>
        <strain evidence="4">MS-P2</strain>
    </source>
</reference>
<gene>
    <name evidence="1 4" type="primary">nusB</name>
    <name evidence="4" type="ORF">KO353_02170</name>
</gene>
<dbReference type="KEGG" id="elio:KO353_02170"/>
<feature type="region of interest" description="Disordered" evidence="2">
    <location>
        <begin position="1"/>
        <end position="24"/>
    </location>
</feature>
<keyword evidence="1" id="KW-0694">RNA-binding</keyword>
<proteinExistence type="inferred from homology"/>
<dbReference type="Pfam" id="PF01029">
    <property type="entry name" value="NusB"/>
    <property type="match status" value="1"/>
</dbReference>
<dbReference type="PANTHER" id="PTHR11078:SF3">
    <property type="entry name" value="ANTITERMINATION NUSB DOMAIN-CONTAINING PROTEIN"/>
    <property type="match status" value="1"/>
</dbReference>
<keyword evidence="5" id="KW-1185">Reference proteome</keyword>